<dbReference type="SUPFAM" id="SSF52540">
    <property type="entry name" value="P-loop containing nucleoside triphosphate hydrolases"/>
    <property type="match status" value="1"/>
</dbReference>
<dbReference type="InterPro" id="IPR003439">
    <property type="entry name" value="ABC_transporter-like_ATP-bd"/>
</dbReference>
<proteinExistence type="predicted"/>
<dbReference type="Proteomes" id="UP000262882">
    <property type="component" value="Unassembled WGS sequence"/>
</dbReference>
<dbReference type="Gene3D" id="3.40.50.300">
    <property type="entry name" value="P-loop containing nucleotide triphosphate hydrolases"/>
    <property type="match status" value="1"/>
</dbReference>
<evidence type="ECO:0000259" key="3">
    <source>
        <dbReference type="PROSITE" id="PS50893"/>
    </source>
</evidence>
<dbReference type="InterPro" id="IPR027417">
    <property type="entry name" value="P-loop_NTPase"/>
</dbReference>
<reference evidence="4 5" key="1">
    <citation type="submission" date="2018-08" db="EMBL/GenBank/DDBJ databases">
        <title>Actinomadura spongicola sp. nov., isolated from marine sponge Leucetta chagosensis.</title>
        <authorList>
            <person name="Li L."/>
            <person name="Lin H.W."/>
        </authorList>
    </citation>
    <scope>NUCLEOTIDE SEQUENCE [LARGE SCALE GENOMIC DNA]</scope>
    <source>
        <strain evidence="4 5">LHW52907</strain>
    </source>
</reference>
<evidence type="ECO:0000313" key="4">
    <source>
        <dbReference type="EMBL" id="RFS85105.1"/>
    </source>
</evidence>
<evidence type="ECO:0000313" key="5">
    <source>
        <dbReference type="Proteomes" id="UP000262882"/>
    </source>
</evidence>
<dbReference type="InterPro" id="IPR003593">
    <property type="entry name" value="AAA+_ATPase"/>
</dbReference>
<feature type="domain" description="ABC transporter" evidence="3">
    <location>
        <begin position="1"/>
        <end position="199"/>
    </location>
</feature>
<dbReference type="OrthoDB" id="9804819at2"/>
<evidence type="ECO:0000256" key="1">
    <source>
        <dbReference type="ARBA" id="ARBA00022741"/>
    </source>
</evidence>
<dbReference type="EMBL" id="QVNQ01000004">
    <property type="protein sequence ID" value="RFS85105.1"/>
    <property type="molecule type" value="Genomic_DNA"/>
</dbReference>
<keyword evidence="1" id="KW-0547">Nucleotide-binding</keyword>
<dbReference type="GO" id="GO:0016887">
    <property type="term" value="F:ATP hydrolysis activity"/>
    <property type="evidence" value="ECO:0007669"/>
    <property type="project" value="InterPro"/>
</dbReference>
<comment type="caution">
    <text evidence="4">The sequence shown here is derived from an EMBL/GenBank/DDBJ whole genome shotgun (WGS) entry which is preliminary data.</text>
</comment>
<dbReference type="AlphaFoldDB" id="A0A372GIB7"/>
<dbReference type="Pfam" id="PF00005">
    <property type="entry name" value="ABC_tran"/>
    <property type="match status" value="1"/>
</dbReference>
<sequence>MTVEAGEIVGLLGANGAGKTTLIRMLLGLVLPSEGTIRLFGRPPSRETRVRLGYVPQGLGLYTDLTAVENLDFVAHAFAHNGLPETSKVAPEAGGRLVGDIGLGLQRRLAFEAALGHEPGLLILDEPTSGVDPLSRTRLWDTIHVQAERGVGVLVTTHYMQEAQQCDRLVLMSRGRRVAAGSDADIIGSTTAAEVDPAADWSRAFAVLDAAGLPVTLAGRRVRVADTPPERVRDVLAAGGVEAGVRSVPATLEEKMIIIERAATSGPSAPVASTRTAST</sequence>
<dbReference type="SMART" id="SM00382">
    <property type="entry name" value="AAA"/>
    <property type="match status" value="1"/>
</dbReference>
<evidence type="ECO:0000256" key="2">
    <source>
        <dbReference type="ARBA" id="ARBA00022840"/>
    </source>
</evidence>
<dbReference type="PROSITE" id="PS50893">
    <property type="entry name" value="ABC_TRANSPORTER_2"/>
    <property type="match status" value="1"/>
</dbReference>
<dbReference type="CDD" id="cd03230">
    <property type="entry name" value="ABC_DR_subfamily_A"/>
    <property type="match status" value="1"/>
</dbReference>
<protein>
    <submittedName>
        <fullName evidence="4">ABC transporter ATP-binding protein</fullName>
    </submittedName>
</protein>
<dbReference type="GO" id="GO:0005524">
    <property type="term" value="F:ATP binding"/>
    <property type="evidence" value="ECO:0007669"/>
    <property type="project" value="UniProtKB-KW"/>
</dbReference>
<keyword evidence="2 4" id="KW-0067">ATP-binding</keyword>
<keyword evidence="5" id="KW-1185">Reference proteome</keyword>
<dbReference type="PANTHER" id="PTHR43038:SF3">
    <property type="entry name" value="ABC TRANSPORTER G FAMILY MEMBER 20 ISOFORM X1"/>
    <property type="match status" value="1"/>
</dbReference>
<name>A0A372GIB7_9ACTN</name>
<organism evidence="4 5">
    <name type="scientific">Actinomadura spongiicola</name>
    <dbReference type="NCBI Taxonomy" id="2303421"/>
    <lineage>
        <taxon>Bacteria</taxon>
        <taxon>Bacillati</taxon>
        <taxon>Actinomycetota</taxon>
        <taxon>Actinomycetes</taxon>
        <taxon>Streptosporangiales</taxon>
        <taxon>Thermomonosporaceae</taxon>
        <taxon>Actinomadura</taxon>
    </lineage>
</organism>
<accession>A0A372GIB7</accession>
<gene>
    <name evidence="4" type="ORF">D0T12_14710</name>
</gene>
<dbReference type="PANTHER" id="PTHR43038">
    <property type="entry name" value="ATP-BINDING CASSETTE, SUB-FAMILY H, MEMBER 1"/>
    <property type="match status" value="1"/>
</dbReference>